<gene>
    <name evidence="3" type="ORF">APAL1065_LOCUS12865</name>
    <name evidence="4" type="ORF">APAL1065_LOCUS12867</name>
</gene>
<sequence length="356" mass="39444">MKARSMLLTVCALIPANAFAPGEPRKCQSTKQRVSTRAKAQMEKWLADDAKRYTKALSELEEANLLELEDEHSKSNPTRGIRQPQSAISQPQRNQDFATASMEATSEGQDTNRAFTQRQNIVNPRKVTVQGGGALKTWSYYDSCIECVRIEMETDGRPLEGRVDLWQGPDNIPQKMNIYIEDGSLRPFKMAIRTPNYPNTVAIQNVAQLEFPFKASVSLHVDSPSVSAQDAEVIQGGSLRTFPFNATVEAVEIELSTDGRPLNARIELLQGPNNNKQVIEVYTENGVERPFHALVETPGSGSVVRVINTATLEFPLMASLAVHKTTSTEELNMEPVMTGGRSIGFQTSESLWMQSQ</sequence>
<protein>
    <submittedName>
        <fullName evidence="3">Uncharacterized protein</fullName>
    </submittedName>
</protein>
<reference evidence="3" key="1">
    <citation type="submission" date="2021-01" db="EMBL/GenBank/DDBJ databases">
        <authorList>
            <person name="Corre E."/>
            <person name="Pelletier E."/>
            <person name="Niang G."/>
            <person name="Scheremetjew M."/>
            <person name="Finn R."/>
            <person name="Kale V."/>
            <person name="Holt S."/>
            <person name="Cochrane G."/>
            <person name="Meng A."/>
            <person name="Brown T."/>
            <person name="Cohen L."/>
        </authorList>
    </citation>
    <scope>NUCLEOTIDE SEQUENCE</scope>
    <source>
        <strain evidence="3">CCMP125</strain>
    </source>
</reference>
<evidence type="ECO:0000256" key="2">
    <source>
        <dbReference type="SAM" id="SignalP"/>
    </source>
</evidence>
<dbReference type="EMBL" id="HBHT01019180">
    <property type="protein sequence ID" value="CAD9967595.1"/>
    <property type="molecule type" value="Transcribed_RNA"/>
</dbReference>
<dbReference type="EMBL" id="HBHT01019182">
    <property type="protein sequence ID" value="CAD9967599.1"/>
    <property type="molecule type" value="Transcribed_RNA"/>
</dbReference>
<evidence type="ECO:0000313" key="3">
    <source>
        <dbReference type="EMBL" id="CAD9967595.1"/>
    </source>
</evidence>
<dbReference type="InterPro" id="IPR057491">
    <property type="entry name" value="DiatomPyrShell"/>
</dbReference>
<dbReference type="Pfam" id="PF25192">
    <property type="entry name" value="DiatomPyrShell"/>
    <property type="match status" value="1"/>
</dbReference>
<feature type="signal peptide" evidence="2">
    <location>
        <begin position="1"/>
        <end position="18"/>
    </location>
</feature>
<name>A0A6U3B3K4_9STRA</name>
<accession>A0A6U3B3K4</accession>
<keyword evidence="2" id="KW-0732">Signal</keyword>
<organism evidence="3">
    <name type="scientific">Entomoneis paludosa</name>
    <dbReference type="NCBI Taxonomy" id="265537"/>
    <lineage>
        <taxon>Eukaryota</taxon>
        <taxon>Sar</taxon>
        <taxon>Stramenopiles</taxon>
        <taxon>Ochrophyta</taxon>
        <taxon>Bacillariophyta</taxon>
        <taxon>Bacillariophyceae</taxon>
        <taxon>Bacillariophycidae</taxon>
        <taxon>Entomoneidaceae</taxon>
        <taxon>Entomoneis</taxon>
    </lineage>
</organism>
<feature type="chain" id="PRO_5036393830" evidence="2">
    <location>
        <begin position="19"/>
        <end position="356"/>
    </location>
</feature>
<feature type="region of interest" description="Disordered" evidence="1">
    <location>
        <begin position="68"/>
        <end position="119"/>
    </location>
</feature>
<evidence type="ECO:0000313" key="4">
    <source>
        <dbReference type="EMBL" id="CAD9967599.1"/>
    </source>
</evidence>
<dbReference type="AlphaFoldDB" id="A0A6U3B3K4"/>
<proteinExistence type="predicted"/>
<feature type="compositionally biased region" description="Polar residues" evidence="1">
    <location>
        <begin position="75"/>
        <end position="119"/>
    </location>
</feature>
<evidence type="ECO:0000256" key="1">
    <source>
        <dbReference type="SAM" id="MobiDB-lite"/>
    </source>
</evidence>